<dbReference type="AlphaFoldDB" id="Q1D4W6"/>
<evidence type="ECO:0000313" key="1">
    <source>
        <dbReference type="EMBL" id="ABF85840.1"/>
    </source>
</evidence>
<dbReference type="HOGENOM" id="CLU_1747670_0_0_7"/>
<dbReference type="Proteomes" id="UP000002402">
    <property type="component" value="Chromosome"/>
</dbReference>
<keyword evidence="2" id="KW-1185">Reference proteome</keyword>
<proteinExistence type="predicted"/>
<accession>Q1D4W6</accession>
<dbReference type="Gene3D" id="3.40.50.150">
    <property type="entry name" value="Vaccinia Virus protein VP39"/>
    <property type="match status" value="1"/>
</dbReference>
<dbReference type="InterPro" id="IPR029063">
    <property type="entry name" value="SAM-dependent_MTases_sf"/>
</dbReference>
<dbReference type="EnsemblBacteria" id="ABF85840">
    <property type="protein sequence ID" value="ABF85840"/>
    <property type="gene ID" value="MXAN_4132"/>
</dbReference>
<sequence>MTVLSHDLPEDRPRRVPLELQPGQGRRWTRFVAVECTGSFAHVLCNPPYRTRASGRSSMFMEKAIARHELTCELQDVVRAADHLLVPRGALFMVYPASRFGELTSVLRLHRMEPRTVRCVHPLADRPAKLVLHGDDEHAFTDEVNAMLM</sequence>
<dbReference type="SUPFAM" id="SSF53335">
    <property type="entry name" value="S-adenosyl-L-methionine-dependent methyltransferases"/>
    <property type="match status" value="1"/>
</dbReference>
<dbReference type="EMBL" id="CP000113">
    <property type="protein sequence ID" value="ABF85840.1"/>
    <property type="molecule type" value="Genomic_DNA"/>
</dbReference>
<gene>
    <name evidence="1" type="ordered locus">MXAN_4132</name>
</gene>
<dbReference type="PANTHER" id="PTHR47739:SF1">
    <property type="entry name" value="TRNA1(VAL) (ADENINE(37)-N6)-METHYLTRANSFERASE"/>
    <property type="match status" value="1"/>
</dbReference>
<organism evidence="1 2">
    <name type="scientific">Myxococcus xanthus (strain DK1622)</name>
    <dbReference type="NCBI Taxonomy" id="246197"/>
    <lineage>
        <taxon>Bacteria</taxon>
        <taxon>Pseudomonadati</taxon>
        <taxon>Myxococcota</taxon>
        <taxon>Myxococcia</taxon>
        <taxon>Myxococcales</taxon>
        <taxon>Cystobacterineae</taxon>
        <taxon>Myxococcaceae</taxon>
        <taxon>Myxococcus</taxon>
    </lineage>
</organism>
<dbReference type="InterPro" id="IPR050210">
    <property type="entry name" value="tRNA_Adenine-N(6)_MTase"/>
</dbReference>
<name>Q1D4W6_MYXXD</name>
<dbReference type="eggNOG" id="COG4123">
    <property type="taxonomic scope" value="Bacteria"/>
</dbReference>
<reference evidence="1 2" key="1">
    <citation type="journal article" date="2006" name="Proc. Natl. Acad. Sci. U.S.A.">
        <title>Evolution of sensory complexity recorded in a myxobacterial genome.</title>
        <authorList>
            <person name="Goldman B.S."/>
            <person name="Nierman W.C."/>
            <person name="Kaiser D."/>
            <person name="Slater S.C."/>
            <person name="Durkin A.S."/>
            <person name="Eisen J.A."/>
            <person name="Ronning C.M."/>
            <person name="Barbazuk W.B."/>
            <person name="Blanchard M."/>
            <person name="Field C."/>
            <person name="Halling C."/>
            <person name="Hinkle G."/>
            <person name="Iartchuk O."/>
            <person name="Kim H.S."/>
            <person name="Mackenzie C."/>
            <person name="Madupu R."/>
            <person name="Miller N."/>
            <person name="Shvartsbeyn A."/>
            <person name="Sullivan S.A."/>
            <person name="Vaudin M."/>
            <person name="Wiegand R."/>
            <person name="Kaplan H.B."/>
        </authorList>
    </citation>
    <scope>NUCLEOTIDE SEQUENCE [LARGE SCALE GENOMIC DNA]</scope>
    <source>
        <strain evidence="2">DK1622</strain>
    </source>
</reference>
<dbReference type="PANTHER" id="PTHR47739">
    <property type="entry name" value="TRNA1(VAL) (ADENINE(37)-N6)-METHYLTRANSFERASE"/>
    <property type="match status" value="1"/>
</dbReference>
<dbReference type="KEGG" id="mxa:MXAN_4132"/>
<protein>
    <submittedName>
        <fullName evidence="1">Conserved domain protein</fullName>
    </submittedName>
</protein>
<evidence type="ECO:0000313" key="2">
    <source>
        <dbReference type="Proteomes" id="UP000002402"/>
    </source>
</evidence>
<dbReference type="STRING" id="246197.MXAN_4132"/>